<evidence type="ECO:0000259" key="8">
    <source>
        <dbReference type="Pfam" id="PF08439"/>
    </source>
</evidence>
<dbReference type="EC" id="3.4.24.-" evidence="6"/>
<dbReference type="STRING" id="70996.SE18_05920"/>
<name>A0A0P6YJ58_9CHLR</name>
<evidence type="ECO:0000259" key="7">
    <source>
        <dbReference type="Pfam" id="PF01432"/>
    </source>
</evidence>
<protein>
    <recommendedName>
        <fullName evidence="6">Oligopeptidase F</fullName>
        <ecNumber evidence="6">3.4.24.-</ecNumber>
    </recommendedName>
</protein>
<comment type="cofactor">
    <cofactor evidence="6">
        <name>Zn(2+)</name>
        <dbReference type="ChEBI" id="CHEBI:29105"/>
    </cofactor>
    <text evidence="6">Binds 1 zinc ion.</text>
</comment>
<organism evidence="9 10">
    <name type="scientific">Herpetosiphon geysericola</name>
    <dbReference type="NCBI Taxonomy" id="70996"/>
    <lineage>
        <taxon>Bacteria</taxon>
        <taxon>Bacillati</taxon>
        <taxon>Chloroflexota</taxon>
        <taxon>Chloroflexia</taxon>
        <taxon>Herpetosiphonales</taxon>
        <taxon>Herpetosiphonaceae</taxon>
        <taxon>Herpetosiphon</taxon>
    </lineage>
</organism>
<dbReference type="RefSeq" id="WP_054533507.1">
    <property type="nucleotide sequence ID" value="NZ_LGKP01000011.1"/>
</dbReference>
<keyword evidence="4 6" id="KW-0862">Zinc</keyword>
<gene>
    <name evidence="9" type="ORF">SE18_05920</name>
</gene>
<dbReference type="CDD" id="cd09608">
    <property type="entry name" value="M3B_PepF"/>
    <property type="match status" value="1"/>
</dbReference>
<evidence type="ECO:0000256" key="2">
    <source>
        <dbReference type="ARBA" id="ARBA00022723"/>
    </source>
</evidence>
<dbReference type="EMBL" id="LGKP01000011">
    <property type="protein sequence ID" value="KPL90606.1"/>
    <property type="molecule type" value="Genomic_DNA"/>
</dbReference>
<evidence type="ECO:0000256" key="3">
    <source>
        <dbReference type="ARBA" id="ARBA00022801"/>
    </source>
</evidence>
<sequence>MTMVEEQVPTREEVSAEDTWDISSLYADQAAWEADVERISNDLLPALTSLQGSLANGPEALLAVFQAQEALGMVLEQIYVYASLRADEDTANQHHQALEERATALSIKASAATSWIEPELLALSDEQILGYINALPSLEVYRRALEEQIRLREHTRSGEVEELLAQSGEISRGAQTTFNMFSDADLKFPPIEDDQGKPVEVTMGRYSVLLENPDQRIRRDTFMSIHSTYRQFRNMLAANYATNVRSNIFYAKARGYNSALEASLKPKEIPMSVYDNLISTVHEHLPKLHRYGAVRKRILGIDSLHAYDWFVPLNGAAPTKIDFEQGASLILSALEPLGAEYSSSLGHGLESRWVDRYENKNKRSGAYSWGCYTSQPFILMNYKNNLNSLFTLAHELGHSMHSLLTRKNQPYTYGSYTLFVAEVASTLNEALLAEYMLKTSDDPALRLQLVTQQIDDIRGTLLRQTLFAEFERETHRMAEQGEALTADNLSALYRRLIEQYYGPELVFDEELDIEWARIPHFYRSFYVYQYSTGISAALALTDKILTEGPQAAENYVNFLRGGNSKSSIDLLKGAGVDMTTPDPIHRAMNRFGDLVTKLDELTA</sequence>
<dbReference type="Gene3D" id="1.10.287.830">
    <property type="entry name" value="putative peptidase helix hairpin domain like"/>
    <property type="match status" value="1"/>
</dbReference>
<dbReference type="Pfam" id="PF08439">
    <property type="entry name" value="Peptidase_M3_N"/>
    <property type="match status" value="1"/>
</dbReference>
<dbReference type="InterPro" id="IPR013647">
    <property type="entry name" value="OligopepF_N_dom"/>
</dbReference>
<feature type="domain" description="Peptidase M3A/M3B catalytic" evidence="7">
    <location>
        <begin position="208"/>
        <end position="589"/>
    </location>
</feature>
<accession>A0A0P6YJ58</accession>
<dbReference type="GO" id="GO:0046872">
    <property type="term" value="F:metal ion binding"/>
    <property type="evidence" value="ECO:0007669"/>
    <property type="project" value="UniProtKB-UniRule"/>
</dbReference>
<dbReference type="PATRIC" id="fig|70996.4.peg.5583"/>
<comment type="caution">
    <text evidence="9">The sequence shown here is derived from an EMBL/GenBank/DDBJ whole genome shotgun (WGS) entry which is preliminary data.</text>
</comment>
<keyword evidence="3 6" id="KW-0378">Hydrolase</keyword>
<comment type="similarity">
    <text evidence="6">Belongs to the peptidase M3B family.</text>
</comment>
<dbReference type="InterPro" id="IPR001567">
    <property type="entry name" value="Pept_M3A_M3B_dom"/>
</dbReference>
<dbReference type="InterPro" id="IPR004438">
    <property type="entry name" value="Peptidase_M3B"/>
</dbReference>
<dbReference type="InterPro" id="IPR045090">
    <property type="entry name" value="Pept_M3A_M3B"/>
</dbReference>
<dbReference type="PANTHER" id="PTHR11804">
    <property type="entry name" value="PROTEASE M3 THIMET OLIGOPEPTIDASE-RELATED"/>
    <property type="match status" value="1"/>
</dbReference>
<keyword evidence="5 6" id="KW-0482">Metalloprotease</keyword>
<dbReference type="GO" id="GO:0004222">
    <property type="term" value="F:metalloendopeptidase activity"/>
    <property type="evidence" value="ECO:0007669"/>
    <property type="project" value="UniProtKB-UniRule"/>
</dbReference>
<dbReference type="NCBIfam" id="TIGR00181">
    <property type="entry name" value="pepF"/>
    <property type="match status" value="1"/>
</dbReference>
<comment type="function">
    <text evidence="6">Has oligopeptidase activity and degrades a variety of small bioactive peptides.</text>
</comment>
<evidence type="ECO:0000256" key="4">
    <source>
        <dbReference type="ARBA" id="ARBA00022833"/>
    </source>
</evidence>
<feature type="domain" description="Oligopeptidase F N-terminal" evidence="8">
    <location>
        <begin position="119"/>
        <end position="188"/>
    </location>
</feature>
<proteinExistence type="inferred from homology"/>
<dbReference type="SUPFAM" id="SSF55486">
    <property type="entry name" value="Metalloproteases ('zincins'), catalytic domain"/>
    <property type="match status" value="1"/>
</dbReference>
<keyword evidence="1 6" id="KW-0645">Protease</keyword>
<dbReference type="GO" id="GO:0006508">
    <property type="term" value="P:proteolysis"/>
    <property type="evidence" value="ECO:0007669"/>
    <property type="project" value="UniProtKB-KW"/>
</dbReference>
<dbReference type="OrthoDB" id="9766487at2"/>
<evidence type="ECO:0000256" key="1">
    <source>
        <dbReference type="ARBA" id="ARBA00022670"/>
    </source>
</evidence>
<keyword evidence="10" id="KW-1185">Reference proteome</keyword>
<dbReference type="Gene3D" id="1.10.1370.20">
    <property type="entry name" value="Oligoendopeptidase f, C-terminal domain"/>
    <property type="match status" value="1"/>
</dbReference>
<evidence type="ECO:0000313" key="10">
    <source>
        <dbReference type="Proteomes" id="UP000050277"/>
    </source>
</evidence>
<reference evidence="9 10" key="1">
    <citation type="submission" date="2015-07" db="EMBL/GenBank/DDBJ databases">
        <title>Whole genome sequence of Herpetosiphon geysericola DSM 7119.</title>
        <authorList>
            <person name="Hemp J."/>
            <person name="Ward L.M."/>
            <person name="Pace L.A."/>
            <person name="Fischer W.W."/>
        </authorList>
    </citation>
    <scope>NUCLEOTIDE SEQUENCE [LARGE SCALE GENOMIC DNA]</scope>
    <source>
        <strain evidence="9 10">DSM 7119</strain>
    </source>
</reference>
<evidence type="ECO:0000256" key="5">
    <source>
        <dbReference type="ARBA" id="ARBA00023049"/>
    </source>
</evidence>
<dbReference type="Pfam" id="PF01432">
    <property type="entry name" value="Peptidase_M3"/>
    <property type="match status" value="1"/>
</dbReference>
<dbReference type="PANTHER" id="PTHR11804:SF84">
    <property type="entry name" value="SACCHAROLYSIN"/>
    <property type="match status" value="1"/>
</dbReference>
<evidence type="ECO:0000256" key="6">
    <source>
        <dbReference type="RuleBase" id="RU368091"/>
    </source>
</evidence>
<dbReference type="Gene3D" id="1.20.140.70">
    <property type="entry name" value="Oligopeptidase f, N-terminal domain"/>
    <property type="match status" value="1"/>
</dbReference>
<dbReference type="GO" id="GO:0006518">
    <property type="term" value="P:peptide metabolic process"/>
    <property type="evidence" value="ECO:0007669"/>
    <property type="project" value="TreeGrafter"/>
</dbReference>
<evidence type="ECO:0000313" key="9">
    <source>
        <dbReference type="EMBL" id="KPL90606.1"/>
    </source>
</evidence>
<dbReference type="AlphaFoldDB" id="A0A0P6YJ58"/>
<keyword evidence="2 6" id="KW-0479">Metal-binding</keyword>
<dbReference type="Proteomes" id="UP000050277">
    <property type="component" value="Unassembled WGS sequence"/>
</dbReference>
<dbReference type="InterPro" id="IPR042088">
    <property type="entry name" value="OligoPept_F_C"/>
</dbReference>